<dbReference type="InterPro" id="IPR022928">
    <property type="entry name" value="RNA_2'-PTrans_KptA"/>
</dbReference>
<dbReference type="InterPro" id="IPR002745">
    <property type="entry name" value="Ptrans_KptA/Tpt1"/>
</dbReference>
<dbReference type="AlphaFoldDB" id="A0A2W1JLY0"/>
<dbReference type="EMBL" id="PQWO01000003">
    <property type="protein sequence ID" value="PZD74328.1"/>
    <property type="molecule type" value="Genomic_DNA"/>
</dbReference>
<dbReference type="PANTHER" id="PTHR12684:SF2">
    <property type="entry name" value="TRNA 2'-PHOSPHOTRANSFERASE 1"/>
    <property type="match status" value="1"/>
</dbReference>
<evidence type="ECO:0000256" key="3">
    <source>
        <dbReference type="ARBA" id="ARBA00023027"/>
    </source>
</evidence>
<dbReference type="Gene3D" id="3.20.170.30">
    <property type="match status" value="1"/>
</dbReference>
<dbReference type="Proteomes" id="UP000248857">
    <property type="component" value="Unassembled WGS sequence"/>
</dbReference>
<proteinExistence type="inferred from homology"/>
<dbReference type="HAMAP" id="MF_00299">
    <property type="entry name" value="KptA"/>
    <property type="match status" value="1"/>
</dbReference>
<dbReference type="GO" id="GO:0000215">
    <property type="term" value="F:tRNA 2'-phosphotransferase activity"/>
    <property type="evidence" value="ECO:0007669"/>
    <property type="project" value="TreeGrafter"/>
</dbReference>
<dbReference type="PANTHER" id="PTHR12684">
    <property type="entry name" value="PUTATIVE PHOSPHOTRANSFERASE"/>
    <property type="match status" value="1"/>
</dbReference>
<evidence type="ECO:0000256" key="4">
    <source>
        <dbReference type="ARBA" id="ARBA00025212"/>
    </source>
</evidence>
<organism evidence="6 7">
    <name type="scientific">Acaryochloris thomasi RCC1774</name>
    <dbReference type="NCBI Taxonomy" id="1764569"/>
    <lineage>
        <taxon>Bacteria</taxon>
        <taxon>Bacillati</taxon>
        <taxon>Cyanobacteriota</taxon>
        <taxon>Cyanophyceae</taxon>
        <taxon>Acaryochloridales</taxon>
        <taxon>Acaryochloridaceae</taxon>
        <taxon>Acaryochloris</taxon>
        <taxon>Acaryochloris thomasi</taxon>
    </lineage>
</organism>
<comment type="function">
    <text evidence="4 5">Removes the 2'-phosphate from RNA via an intermediate in which the phosphate is ADP-ribosylated by NAD followed by a presumed transesterification to release the RNA and generate ADP-ribose 1''-2''-cyclic phosphate (APPR&gt;P). May function as an ADP-ribosylase.</text>
</comment>
<evidence type="ECO:0000256" key="1">
    <source>
        <dbReference type="ARBA" id="ARBA00009836"/>
    </source>
</evidence>
<dbReference type="SUPFAM" id="SSF56399">
    <property type="entry name" value="ADP-ribosylation"/>
    <property type="match status" value="1"/>
</dbReference>
<evidence type="ECO:0000313" key="6">
    <source>
        <dbReference type="EMBL" id="PZD74328.1"/>
    </source>
</evidence>
<name>A0A2W1JLY0_9CYAN</name>
<keyword evidence="2 5" id="KW-0808">Transferase</keyword>
<dbReference type="Gene3D" id="1.10.10.970">
    <property type="entry name" value="RNA 2'-phosphotransferase, Tpt1/KptA family, N-terminal domain"/>
    <property type="match status" value="1"/>
</dbReference>
<reference evidence="6 7" key="1">
    <citation type="journal article" date="2018" name="Sci. Rep.">
        <title>A novel species of the marine cyanobacterium Acaryochloris with a unique pigment content and lifestyle.</title>
        <authorList>
            <person name="Partensky F."/>
            <person name="Six C."/>
            <person name="Ratin M."/>
            <person name="Garczarek L."/>
            <person name="Vaulot D."/>
            <person name="Probert I."/>
            <person name="Calteau A."/>
            <person name="Gourvil P."/>
            <person name="Marie D."/>
            <person name="Grebert T."/>
            <person name="Bouchier C."/>
            <person name="Le Panse S."/>
            <person name="Gachenot M."/>
            <person name="Rodriguez F."/>
            <person name="Garrido J.L."/>
        </authorList>
    </citation>
    <scope>NUCLEOTIDE SEQUENCE [LARGE SCALE GENOMIC DNA]</scope>
    <source>
        <strain evidence="6 7">RCC1774</strain>
    </source>
</reference>
<sequence>MMDMRKQLVLTSKFLSLVLRHKPETIGLTLDEHGWIEIAALLEAAQRHKRPISREKLDEVVFTNDKQRFAFSPDGLKIRANQGHSVAVDVELQSASPPQFLFHGTVARFFEAIQAVGLSKMQRQHVHLSASQDAALRVGARRGQPLLLQVAAGKMHNEGYIFFQSRNGVWLTDSVPWRYIEKLDSVSSMSRS</sequence>
<keyword evidence="7" id="KW-1185">Reference proteome</keyword>
<gene>
    <name evidence="5 6" type="primary">kptA</name>
    <name evidence="6" type="ORF">C1752_01326</name>
</gene>
<protein>
    <recommendedName>
        <fullName evidence="5">Probable RNA 2'-phosphotransferase</fullName>
        <ecNumber evidence="5">2.7.1.-</ecNumber>
    </recommendedName>
</protein>
<accession>A0A2W1JLY0</accession>
<comment type="caution">
    <text evidence="6">The sequence shown here is derived from an EMBL/GenBank/DDBJ whole genome shotgun (WGS) entry which is preliminary data.</text>
</comment>
<dbReference type="InterPro" id="IPR042080">
    <property type="entry name" value="RNA_2'-PTrans_N"/>
</dbReference>
<dbReference type="EC" id="2.7.1.-" evidence="5"/>
<keyword evidence="3 5" id="KW-0520">NAD</keyword>
<evidence type="ECO:0000313" key="7">
    <source>
        <dbReference type="Proteomes" id="UP000248857"/>
    </source>
</evidence>
<dbReference type="InterPro" id="IPR042081">
    <property type="entry name" value="RNA_2'-PTrans_C"/>
</dbReference>
<dbReference type="GO" id="GO:0003950">
    <property type="term" value="F:NAD+ poly-ADP-ribosyltransferase activity"/>
    <property type="evidence" value="ECO:0007669"/>
    <property type="project" value="InterPro"/>
</dbReference>
<evidence type="ECO:0000256" key="2">
    <source>
        <dbReference type="ARBA" id="ARBA00022679"/>
    </source>
</evidence>
<dbReference type="Pfam" id="PF01885">
    <property type="entry name" value="PTS_2-RNA"/>
    <property type="match status" value="1"/>
</dbReference>
<comment type="similarity">
    <text evidence="1 5">Belongs to the KptA/TPT1 family.</text>
</comment>
<dbReference type="NCBIfam" id="NF002014">
    <property type="entry name" value="PRK00819.1-4"/>
    <property type="match status" value="1"/>
</dbReference>
<dbReference type="GO" id="GO:0006388">
    <property type="term" value="P:tRNA splicing, via endonucleolytic cleavage and ligation"/>
    <property type="evidence" value="ECO:0007669"/>
    <property type="project" value="UniProtKB-UniRule"/>
</dbReference>
<evidence type="ECO:0000256" key="5">
    <source>
        <dbReference type="HAMAP-Rule" id="MF_00299"/>
    </source>
</evidence>